<protein>
    <recommendedName>
        <fullName evidence="1">Thioredoxin-like fold domain-containing protein</fullName>
    </recommendedName>
</protein>
<name>A0A2G9YDA4_9BACT</name>
<dbReference type="InterPro" id="IPR012336">
    <property type="entry name" value="Thioredoxin-like_fold"/>
</dbReference>
<dbReference type="AlphaFoldDB" id="A0A2G9YDA4"/>
<organism evidence="2 3">
    <name type="scientific">Candidatus Portnoybacteria bacterium CG23_combo_of_CG06-09_8_20_14_all_37_13</name>
    <dbReference type="NCBI Taxonomy" id="1974819"/>
    <lineage>
        <taxon>Bacteria</taxon>
        <taxon>Candidatus Portnoyibacteriota</taxon>
    </lineage>
</organism>
<dbReference type="Pfam" id="PF13192">
    <property type="entry name" value="Thioredoxin_3"/>
    <property type="match status" value="1"/>
</dbReference>
<dbReference type="Gene3D" id="3.40.30.10">
    <property type="entry name" value="Glutaredoxin"/>
    <property type="match status" value="1"/>
</dbReference>
<evidence type="ECO:0000313" key="2">
    <source>
        <dbReference type="EMBL" id="PIP17194.1"/>
    </source>
</evidence>
<evidence type="ECO:0000259" key="1">
    <source>
        <dbReference type="Pfam" id="PF13192"/>
    </source>
</evidence>
<dbReference type="InterPro" id="IPR036249">
    <property type="entry name" value="Thioredoxin-like_sf"/>
</dbReference>
<dbReference type="EMBL" id="PCRH01000027">
    <property type="protein sequence ID" value="PIP17194.1"/>
    <property type="molecule type" value="Genomic_DNA"/>
</dbReference>
<proteinExistence type="predicted"/>
<feature type="domain" description="Thioredoxin-like fold" evidence="1">
    <location>
        <begin position="5"/>
        <end position="81"/>
    </location>
</feature>
<dbReference type="SUPFAM" id="SSF52833">
    <property type="entry name" value="Thioredoxin-like"/>
    <property type="match status" value="1"/>
</dbReference>
<comment type="caution">
    <text evidence="2">The sequence shown here is derived from an EMBL/GenBank/DDBJ whole genome shotgun (WGS) entry which is preliminary data.</text>
</comment>
<evidence type="ECO:0000313" key="3">
    <source>
        <dbReference type="Proteomes" id="UP000231480"/>
    </source>
</evidence>
<sequence>MKILKIFTQPLCPACPPAKELGERLKESVKIEYFDVSTPDGLAEAQFYNIMSTPTLVLVEDNKEIQAWIGTPEQEEIQKLL</sequence>
<dbReference type="Proteomes" id="UP000231480">
    <property type="component" value="Unassembled WGS sequence"/>
</dbReference>
<gene>
    <name evidence="2" type="ORF">COX44_01270</name>
</gene>
<reference evidence="2 3" key="1">
    <citation type="submission" date="2017-09" db="EMBL/GenBank/DDBJ databases">
        <title>Depth-based differentiation of microbial function through sediment-hosted aquifers and enrichment of novel symbionts in the deep terrestrial subsurface.</title>
        <authorList>
            <person name="Probst A.J."/>
            <person name="Ladd B."/>
            <person name="Jarett J.K."/>
            <person name="Geller-Mcgrath D.E."/>
            <person name="Sieber C.M."/>
            <person name="Emerson J.B."/>
            <person name="Anantharaman K."/>
            <person name="Thomas B.C."/>
            <person name="Malmstrom R."/>
            <person name="Stieglmeier M."/>
            <person name="Klingl A."/>
            <person name="Woyke T."/>
            <person name="Ryan C.M."/>
            <person name="Banfield J.F."/>
        </authorList>
    </citation>
    <scope>NUCLEOTIDE SEQUENCE [LARGE SCALE GENOMIC DNA]</scope>
    <source>
        <strain evidence="2">CG23_combo_of_CG06-09_8_20_14_all_37_13</strain>
    </source>
</reference>
<accession>A0A2G9YDA4</accession>